<dbReference type="AlphaFoldDB" id="A0A9P4JK63"/>
<feature type="compositionally biased region" description="Polar residues" evidence="1">
    <location>
        <begin position="237"/>
        <end position="246"/>
    </location>
</feature>
<name>A0A9P4JK63_9PLEO</name>
<proteinExistence type="predicted"/>
<gene>
    <name evidence="2" type="ORF">GQ43DRAFT_464650</name>
</gene>
<dbReference type="OrthoDB" id="5395975at2759"/>
<feature type="region of interest" description="Disordered" evidence="1">
    <location>
        <begin position="105"/>
        <end position="132"/>
    </location>
</feature>
<organism evidence="2 3">
    <name type="scientific">Delitschia confertaspora ATCC 74209</name>
    <dbReference type="NCBI Taxonomy" id="1513339"/>
    <lineage>
        <taxon>Eukaryota</taxon>
        <taxon>Fungi</taxon>
        <taxon>Dikarya</taxon>
        <taxon>Ascomycota</taxon>
        <taxon>Pezizomycotina</taxon>
        <taxon>Dothideomycetes</taxon>
        <taxon>Pleosporomycetidae</taxon>
        <taxon>Pleosporales</taxon>
        <taxon>Delitschiaceae</taxon>
        <taxon>Delitschia</taxon>
    </lineage>
</organism>
<feature type="compositionally biased region" description="Basic and acidic residues" evidence="1">
    <location>
        <begin position="247"/>
        <end position="257"/>
    </location>
</feature>
<dbReference type="Proteomes" id="UP000799536">
    <property type="component" value="Unassembled WGS sequence"/>
</dbReference>
<keyword evidence="3" id="KW-1185">Reference proteome</keyword>
<comment type="caution">
    <text evidence="2">The sequence shown here is derived from an EMBL/GenBank/DDBJ whole genome shotgun (WGS) entry which is preliminary data.</text>
</comment>
<sequence>MDVEIFVHISARTTRKQDGIYQSLADAYSEFEPYNPNTPKEPNLHSDSEVRNLAINDFRSSFGIGPPPGAEVGDITAGVSRTGIGVSTHDVVIPPGSDDTYGSFPSQTSFAGGYNDGDRQSIPPSSDEEGYCERPSHRVEQIERIYSQWKRFAPNSSTLRATFATASLPMFVEDTQQAAQNVESQIYESFSIYQSDSQAFVPDEGQNQQTHINSEAPFDTREENLSMRVEEHIEKTSISAVSQTHSHNGDDNAHESEAGGDDEDNFEFDFSALPTEILPPPPSVSLETHEKLPSQLTKELEAMKEQNRGRFTPEVHLRKLEPDERGCWMVHTAKWSRKAQGEFWSSLSEHVCRGTFGWGVTLHRDDELDEETPGRFRPLGYVRLYCWGEMVEHVWLYLWLCSNGQIIGGHSCWVDADQELVIRMP</sequence>
<evidence type="ECO:0000313" key="3">
    <source>
        <dbReference type="Proteomes" id="UP000799536"/>
    </source>
</evidence>
<dbReference type="EMBL" id="ML994064">
    <property type="protein sequence ID" value="KAF2199631.1"/>
    <property type="molecule type" value="Genomic_DNA"/>
</dbReference>
<reference evidence="2" key="1">
    <citation type="journal article" date="2020" name="Stud. Mycol.">
        <title>101 Dothideomycetes genomes: a test case for predicting lifestyles and emergence of pathogens.</title>
        <authorList>
            <person name="Haridas S."/>
            <person name="Albert R."/>
            <person name="Binder M."/>
            <person name="Bloem J."/>
            <person name="Labutti K."/>
            <person name="Salamov A."/>
            <person name="Andreopoulos B."/>
            <person name="Baker S."/>
            <person name="Barry K."/>
            <person name="Bills G."/>
            <person name="Bluhm B."/>
            <person name="Cannon C."/>
            <person name="Castanera R."/>
            <person name="Culley D."/>
            <person name="Daum C."/>
            <person name="Ezra D."/>
            <person name="Gonzalez J."/>
            <person name="Henrissat B."/>
            <person name="Kuo A."/>
            <person name="Liang C."/>
            <person name="Lipzen A."/>
            <person name="Lutzoni F."/>
            <person name="Magnuson J."/>
            <person name="Mondo S."/>
            <person name="Nolan M."/>
            <person name="Ohm R."/>
            <person name="Pangilinan J."/>
            <person name="Park H.-J."/>
            <person name="Ramirez L."/>
            <person name="Alfaro M."/>
            <person name="Sun H."/>
            <person name="Tritt A."/>
            <person name="Yoshinaga Y."/>
            <person name="Zwiers L.-H."/>
            <person name="Turgeon B."/>
            <person name="Goodwin S."/>
            <person name="Spatafora J."/>
            <person name="Crous P."/>
            <person name="Grigoriev I."/>
        </authorList>
    </citation>
    <scope>NUCLEOTIDE SEQUENCE</scope>
    <source>
        <strain evidence="2">ATCC 74209</strain>
    </source>
</reference>
<evidence type="ECO:0000256" key="1">
    <source>
        <dbReference type="SAM" id="MobiDB-lite"/>
    </source>
</evidence>
<protein>
    <submittedName>
        <fullName evidence="2">Uncharacterized protein</fullName>
    </submittedName>
</protein>
<accession>A0A9P4JK63</accession>
<evidence type="ECO:0000313" key="2">
    <source>
        <dbReference type="EMBL" id="KAF2199631.1"/>
    </source>
</evidence>
<feature type="region of interest" description="Disordered" evidence="1">
    <location>
        <begin position="237"/>
        <end position="266"/>
    </location>
</feature>